<name>A0ABS4K1G6_9CLOT</name>
<evidence type="ECO:0000256" key="1">
    <source>
        <dbReference type="SAM" id="Phobius"/>
    </source>
</evidence>
<dbReference type="InterPro" id="IPR049971">
    <property type="entry name" value="CLC_0170-like"/>
</dbReference>
<reference evidence="2 3" key="1">
    <citation type="submission" date="2021-03" db="EMBL/GenBank/DDBJ databases">
        <title>Genomic Encyclopedia of Type Strains, Phase IV (KMG-IV): sequencing the most valuable type-strain genomes for metagenomic binning, comparative biology and taxonomic classification.</title>
        <authorList>
            <person name="Goeker M."/>
        </authorList>
    </citation>
    <scope>NUCLEOTIDE SEQUENCE [LARGE SCALE GENOMIC DNA]</scope>
    <source>
        <strain evidence="2 3">DSM 28650</strain>
    </source>
</reference>
<keyword evidence="3" id="KW-1185">Reference proteome</keyword>
<dbReference type="NCBIfam" id="NF042414">
    <property type="entry name" value="CLC_0170_fam"/>
    <property type="match status" value="1"/>
</dbReference>
<evidence type="ECO:0000313" key="3">
    <source>
        <dbReference type="Proteomes" id="UP001519308"/>
    </source>
</evidence>
<feature type="transmembrane region" description="Helical" evidence="1">
    <location>
        <begin position="9"/>
        <end position="27"/>
    </location>
</feature>
<comment type="caution">
    <text evidence="2">The sequence shown here is derived from an EMBL/GenBank/DDBJ whole genome shotgun (WGS) entry which is preliminary data.</text>
</comment>
<dbReference type="RefSeq" id="WP_021282257.1">
    <property type="nucleotide sequence ID" value="NZ_JAGGLL010000005.1"/>
</dbReference>
<dbReference type="EMBL" id="JAGGLL010000005">
    <property type="protein sequence ID" value="MBP2021111.1"/>
    <property type="molecule type" value="Genomic_DNA"/>
</dbReference>
<evidence type="ECO:0000313" key="2">
    <source>
        <dbReference type="EMBL" id="MBP2021111.1"/>
    </source>
</evidence>
<feature type="transmembrane region" description="Helical" evidence="1">
    <location>
        <begin position="47"/>
        <end position="65"/>
    </location>
</feature>
<keyword evidence="1" id="KW-0472">Membrane</keyword>
<dbReference type="Proteomes" id="UP001519308">
    <property type="component" value="Unassembled WGS sequence"/>
</dbReference>
<sequence>MIRTIIERFDIYLLVLSLAAGILVAYFDAKKFKKQDKPVAYKQARYLGIGVAAVAIIFYIIRFMVV</sequence>
<gene>
    <name evidence="2" type="ORF">J2Z44_000898</name>
</gene>
<proteinExistence type="predicted"/>
<keyword evidence="1" id="KW-0812">Transmembrane</keyword>
<organism evidence="2 3">
    <name type="scientific">Clostridium punense</name>
    <dbReference type="NCBI Taxonomy" id="1054297"/>
    <lineage>
        <taxon>Bacteria</taxon>
        <taxon>Bacillati</taxon>
        <taxon>Bacillota</taxon>
        <taxon>Clostridia</taxon>
        <taxon>Eubacteriales</taxon>
        <taxon>Clostridiaceae</taxon>
        <taxon>Clostridium</taxon>
    </lineage>
</organism>
<keyword evidence="1" id="KW-1133">Transmembrane helix</keyword>
<protein>
    <submittedName>
        <fullName evidence="2">Uncharacterized protein</fullName>
    </submittedName>
</protein>
<accession>A0ABS4K1G6</accession>